<keyword evidence="1" id="KW-0812">Transmembrane</keyword>
<dbReference type="Proteomes" id="UP000639403">
    <property type="component" value="Unassembled WGS sequence"/>
</dbReference>
<name>A0A8H7U231_9APHY</name>
<sequence length="262" mass="28081">MSRRPLGVTDEIALHKRLTLVERDFPEDVRESIAQLGDLAQTYAASAIDDIRSTYTDYSEELDTIKDALSSIVPLAAQFKANIGATSENNGSIFDNIAERVDEVYTGLAEKLVAAFPQPSHAPGHAARQELFNTILSEAEDAIILVVIVVTIGDVAEQHPELLDILVVTAITMLIPEEWILYPLIRLFGIGPSGPVKGSIAAWAQRTFFGAEVKAGSWFALLQSAGMKPGAPATKGVLVNILGAIGALGSTVTGIIGHWKHE</sequence>
<organism evidence="2 3">
    <name type="scientific">Rhodonia placenta</name>
    <dbReference type="NCBI Taxonomy" id="104341"/>
    <lineage>
        <taxon>Eukaryota</taxon>
        <taxon>Fungi</taxon>
        <taxon>Dikarya</taxon>
        <taxon>Basidiomycota</taxon>
        <taxon>Agaricomycotina</taxon>
        <taxon>Agaricomycetes</taxon>
        <taxon>Polyporales</taxon>
        <taxon>Adustoporiaceae</taxon>
        <taxon>Rhodonia</taxon>
    </lineage>
</organism>
<reference evidence="2" key="2">
    <citation type="journal article" name="Front. Microbiol.">
        <title>Degradative Capacity of Two Strains of Rhodonia placenta: From Phenotype to Genotype.</title>
        <authorList>
            <person name="Kolle M."/>
            <person name="Horta M.A.C."/>
            <person name="Nowrousian M."/>
            <person name="Ohm R.A."/>
            <person name="Benz J.P."/>
            <person name="Pilgard A."/>
        </authorList>
    </citation>
    <scope>NUCLEOTIDE SEQUENCE</scope>
    <source>
        <strain evidence="2">FPRL280</strain>
    </source>
</reference>
<feature type="transmembrane region" description="Helical" evidence="1">
    <location>
        <begin position="237"/>
        <end position="259"/>
    </location>
</feature>
<proteinExistence type="predicted"/>
<evidence type="ECO:0000256" key="1">
    <source>
        <dbReference type="SAM" id="Phobius"/>
    </source>
</evidence>
<dbReference type="Gene3D" id="6.10.110.10">
    <property type="match status" value="1"/>
</dbReference>
<dbReference type="AlphaFoldDB" id="A0A8H7U231"/>
<reference evidence="2" key="1">
    <citation type="submission" date="2020-11" db="EMBL/GenBank/DDBJ databases">
        <authorList>
            <person name="Koelle M."/>
            <person name="Horta M.A.C."/>
            <person name="Nowrousian M."/>
            <person name="Ohm R.A."/>
            <person name="Benz P."/>
            <person name="Pilgard A."/>
        </authorList>
    </citation>
    <scope>NUCLEOTIDE SEQUENCE</scope>
    <source>
        <strain evidence="2">FPRL280</strain>
    </source>
</reference>
<comment type="caution">
    <text evidence="2">The sequence shown here is derived from an EMBL/GenBank/DDBJ whole genome shotgun (WGS) entry which is preliminary data.</text>
</comment>
<evidence type="ECO:0000313" key="2">
    <source>
        <dbReference type="EMBL" id="KAF9814831.1"/>
    </source>
</evidence>
<dbReference type="InterPro" id="IPR038213">
    <property type="entry name" value="IFI6/IFI27-like_sf"/>
</dbReference>
<accession>A0A8H7U231</accession>
<keyword evidence="1" id="KW-1133">Transmembrane helix</keyword>
<protein>
    <submittedName>
        <fullName evidence="2">Uncharacterized protein</fullName>
    </submittedName>
</protein>
<evidence type="ECO:0000313" key="3">
    <source>
        <dbReference type="Proteomes" id="UP000639403"/>
    </source>
</evidence>
<dbReference type="EMBL" id="JADOXO010000079">
    <property type="protein sequence ID" value="KAF9814831.1"/>
    <property type="molecule type" value="Genomic_DNA"/>
</dbReference>
<gene>
    <name evidence="2" type="ORF">IEO21_04883</name>
</gene>
<keyword evidence="1" id="KW-0472">Membrane</keyword>